<evidence type="ECO:0000259" key="2">
    <source>
        <dbReference type="Pfam" id="PF19335"/>
    </source>
</evidence>
<sequence length="422" mass="46312">MSRKQVASVALIAAILLVSYFFARPLIAHPGEAKRIEALTQINNMGPDKYWVCPMHPEILQDHPGICPICGMKLVESGAAEMHAHGSQVDSATEQRLGVRLARIREETVAQDIETYGNVVVAENQTFSVQPKYEGWIKKLYVHAAGEEVRAGQVLYDFYSPDLIARQRTYLSSIERRKQLLETIQTTPDTENDYVMEMAMDAANDRAKLHQEEGVSVESIRTIEEKKQASDVVQIVAGRSGVVSQINVREGSYVMPSSPLLVLADVSRVWVEIALYPDQVAQVKRGDSVVIRDANGQETHARLSFINPLSSNNKVTARAVLDNASRHYRPGTFVDVAIRVRPHKALVAPRSAVLYSGRGNSVMLSRGNGHFLPVPVTTGVESGDRVEIVDGLQEGAEVAVNGQFLLDAAASLSAASERMHGH</sequence>
<dbReference type="PANTHER" id="PTHR30097:SF15">
    <property type="entry name" value="CATION EFFLUX SYSTEM PROTEIN CUSB"/>
    <property type="match status" value="1"/>
</dbReference>
<evidence type="ECO:0000256" key="1">
    <source>
        <dbReference type="ARBA" id="ARBA00022448"/>
    </source>
</evidence>
<evidence type="ECO:0000259" key="5">
    <source>
        <dbReference type="Pfam" id="PF25975"/>
    </source>
</evidence>
<dbReference type="GO" id="GO:0022857">
    <property type="term" value="F:transmembrane transporter activity"/>
    <property type="evidence" value="ECO:0007669"/>
    <property type="project" value="InterPro"/>
</dbReference>
<dbReference type="GO" id="GO:0060003">
    <property type="term" value="P:copper ion export"/>
    <property type="evidence" value="ECO:0007669"/>
    <property type="project" value="TreeGrafter"/>
</dbReference>
<dbReference type="EMBL" id="MLJW01000177">
    <property type="protein sequence ID" value="OIQ94861.1"/>
    <property type="molecule type" value="Genomic_DNA"/>
</dbReference>
<dbReference type="Pfam" id="PF25919">
    <property type="entry name" value="BSH_CusB"/>
    <property type="match status" value="1"/>
</dbReference>
<dbReference type="Gene3D" id="2.40.420.20">
    <property type="match status" value="1"/>
</dbReference>
<dbReference type="GO" id="GO:0030288">
    <property type="term" value="C:outer membrane-bounded periplasmic space"/>
    <property type="evidence" value="ECO:0007669"/>
    <property type="project" value="TreeGrafter"/>
</dbReference>
<reference evidence="6" key="1">
    <citation type="submission" date="2016-10" db="EMBL/GenBank/DDBJ databases">
        <title>Sequence of Gallionella enrichment culture.</title>
        <authorList>
            <person name="Poehlein A."/>
            <person name="Muehling M."/>
            <person name="Daniel R."/>
        </authorList>
    </citation>
    <scope>NUCLEOTIDE SEQUENCE</scope>
</reference>
<dbReference type="GO" id="GO:0016020">
    <property type="term" value="C:membrane"/>
    <property type="evidence" value="ECO:0007669"/>
    <property type="project" value="InterPro"/>
</dbReference>
<organism evidence="6">
    <name type="scientific">mine drainage metagenome</name>
    <dbReference type="NCBI Taxonomy" id="410659"/>
    <lineage>
        <taxon>unclassified sequences</taxon>
        <taxon>metagenomes</taxon>
        <taxon>ecological metagenomes</taxon>
    </lineage>
</organism>
<dbReference type="GO" id="GO:0015679">
    <property type="term" value="P:plasma membrane copper ion transport"/>
    <property type="evidence" value="ECO:0007669"/>
    <property type="project" value="TreeGrafter"/>
</dbReference>
<dbReference type="AlphaFoldDB" id="A0A1J5S3F3"/>
<dbReference type="PANTHER" id="PTHR30097">
    <property type="entry name" value="CATION EFFLUX SYSTEM PROTEIN CUSB"/>
    <property type="match status" value="1"/>
</dbReference>
<dbReference type="InterPro" id="IPR006143">
    <property type="entry name" value="RND_pump_MFP"/>
</dbReference>
<dbReference type="InterPro" id="IPR058790">
    <property type="entry name" value="BSH_CusB"/>
</dbReference>
<proteinExistence type="predicted"/>
<feature type="domain" description="CusB-like barrel-sandwich hybrid" evidence="3">
    <location>
        <begin position="128"/>
        <end position="262"/>
    </location>
</feature>
<evidence type="ECO:0000313" key="6">
    <source>
        <dbReference type="EMBL" id="OIQ94861.1"/>
    </source>
</evidence>
<gene>
    <name evidence="6" type="primary">cusB_12</name>
    <name evidence="6" type="ORF">GALL_230940</name>
</gene>
<feature type="domain" description="CzcB-like C-terminal circularly permuted SH3-like" evidence="5">
    <location>
        <begin position="357"/>
        <end position="406"/>
    </location>
</feature>
<dbReference type="SUPFAM" id="SSF111369">
    <property type="entry name" value="HlyD-like secretion proteins"/>
    <property type="match status" value="1"/>
</dbReference>
<dbReference type="InterPro" id="IPR045800">
    <property type="entry name" value="HMBD"/>
</dbReference>
<dbReference type="NCBIfam" id="TIGR01730">
    <property type="entry name" value="RND_mfp"/>
    <property type="match status" value="1"/>
</dbReference>
<name>A0A1J5S3F3_9ZZZZ</name>
<evidence type="ECO:0000259" key="3">
    <source>
        <dbReference type="Pfam" id="PF25919"/>
    </source>
</evidence>
<dbReference type="InterPro" id="IPR058792">
    <property type="entry name" value="Beta-barrel_RND_2"/>
</dbReference>
<evidence type="ECO:0000259" key="4">
    <source>
        <dbReference type="Pfam" id="PF25954"/>
    </source>
</evidence>
<accession>A0A1J5S3F3</accession>
<feature type="domain" description="CusB-like beta-barrel" evidence="4">
    <location>
        <begin position="268"/>
        <end position="338"/>
    </location>
</feature>
<dbReference type="GO" id="GO:0046914">
    <property type="term" value="F:transition metal ion binding"/>
    <property type="evidence" value="ECO:0007669"/>
    <property type="project" value="TreeGrafter"/>
</dbReference>
<dbReference type="Pfam" id="PF25954">
    <property type="entry name" value="Beta-barrel_RND_2"/>
    <property type="match status" value="1"/>
</dbReference>
<dbReference type="InterPro" id="IPR051909">
    <property type="entry name" value="MFP_Cation_Efflux"/>
</dbReference>
<keyword evidence="1" id="KW-0813">Transport</keyword>
<protein>
    <submittedName>
        <fullName evidence="6">Cation efflux system protein CusB</fullName>
    </submittedName>
</protein>
<feature type="domain" description="Heavy metal binding" evidence="2">
    <location>
        <begin position="50"/>
        <end position="76"/>
    </location>
</feature>
<dbReference type="InterPro" id="IPR058649">
    <property type="entry name" value="CzcB_C"/>
</dbReference>
<dbReference type="Pfam" id="PF19335">
    <property type="entry name" value="HMBD"/>
    <property type="match status" value="1"/>
</dbReference>
<dbReference type="Pfam" id="PF25975">
    <property type="entry name" value="CzcB_C"/>
    <property type="match status" value="1"/>
</dbReference>
<dbReference type="Gene3D" id="2.40.30.170">
    <property type="match status" value="1"/>
</dbReference>
<comment type="caution">
    <text evidence="6">The sequence shown here is derived from an EMBL/GenBank/DDBJ whole genome shotgun (WGS) entry which is preliminary data.</text>
</comment>